<dbReference type="InterPro" id="IPR036102">
    <property type="entry name" value="OsmC/Ohrsf"/>
</dbReference>
<dbReference type="Gene3D" id="2.20.25.10">
    <property type="match status" value="1"/>
</dbReference>
<dbReference type="HOGENOM" id="CLU_114057_1_2_6"/>
<dbReference type="Pfam" id="PF02566">
    <property type="entry name" value="OsmC"/>
    <property type="match status" value="1"/>
</dbReference>
<dbReference type="Proteomes" id="UP000009232">
    <property type="component" value="Chromosome"/>
</dbReference>
<evidence type="ECO:0000313" key="1">
    <source>
        <dbReference type="EMBL" id="AEG30880.1"/>
    </source>
</evidence>
<dbReference type="SUPFAM" id="SSF82784">
    <property type="entry name" value="OsmC-like"/>
    <property type="match status" value="1"/>
</dbReference>
<dbReference type="PANTHER" id="PTHR34352">
    <property type="entry name" value="PROTEIN YHFA"/>
    <property type="match status" value="1"/>
</dbReference>
<dbReference type="InterPro" id="IPR015946">
    <property type="entry name" value="KH_dom-like_a/b"/>
</dbReference>
<keyword evidence="2" id="KW-1185">Reference proteome</keyword>
<name>F6D949_THICA</name>
<gene>
    <name evidence="1" type="ordered locus">Thicy_0104</name>
</gene>
<dbReference type="STRING" id="717773.Thicy_0104"/>
<dbReference type="NCBIfam" id="NF008009">
    <property type="entry name" value="PRK10738.1"/>
    <property type="match status" value="1"/>
</dbReference>
<dbReference type="InterPro" id="IPR003718">
    <property type="entry name" value="OsmC/Ohr_fam"/>
</dbReference>
<protein>
    <submittedName>
        <fullName evidence="1">OsmC family protein</fullName>
    </submittedName>
</protein>
<dbReference type="PANTHER" id="PTHR34352:SF1">
    <property type="entry name" value="PROTEIN YHFA"/>
    <property type="match status" value="1"/>
</dbReference>
<dbReference type="OrthoDB" id="9804010at2"/>
<proteinExistence type="predicted"/>
<sequence length="142" mass="15109">MNTIATVKWVDGMSFVGETASGHAVVMDGPPDIGGKNLGPRPMEMVLLGLGGCTAVDVMMILQKGGQAVQDCRIEVSAERADTIPKVYTKIHLHYVVTGHGLSAAKVERAVNLSAEKYCSVSKMLEQAASLTHDFEVVDTAH</sequence>
<dbReference type="EMBL" id="CP002776">
    <property type="protein sequence ID" value="AEG30880.1"/>
    <property type="molecule type" value="Genomic_DNA"/>
</dbReference>
<dbReference type="Gene3D" id="3.30.300.20">
    <property type="match status" value="1"/>
</dbReference>
<dbReference type="KEGG" id="tcy:Thicy_0104"/>
<evidence type="ECO:0000313" key="2">
    <source>
        <dbReference type="Proteomes" id="UP000009232"/>
    </source>
</evidence>
<organism evidence="1 2">
    <name type="scientific">Thiomicrospira cyclica (strain DSM 14477 / JCM 11371 / ALM1)</name>
    <name type="common">Thioalkalimicrobium cyclicum</name>
    <dbReference type="NCBI Taxonomy" id="717773"/>
    <lineage>
        <taxon>Bacteria</taxon>
        <taxon>Pseudomonadati</taxon>
        <taxon>Pseudomonadota</taxon>
        <taxon>Gammaproteobacteria</taxon>
        <taxon>Thiotrichales</taxon>
        <taxon>Piscirickettsiaceae</taxon>
        <taxon>Thiomicrospira</taxon>
    </lineage>
</organism>
<accession>F6D949</accession>
<dbReference type="RefSeq" id="WP_013834668.1">
    <property type="nucleotide sequence ID" value="NC_015581.1"/>
</dbReference>
<dbReference type="eggNOG" id="COG1765">
    <property type="taxonomic scope" value="Bacteria"/>
</dbReference>
<dbReference type="AlphaFoldDB" id="F6D949"/>
<reference evidence="1 2" key="1">
    <citation type="submission" date="2011-05" db="EMBL/GenBank/DDBJ databases">
        <title>Complete sequence of Thioalkalimicrobium cyclicum ALM1.</title>
        <authorList>
            <consortium name="US DOE Joint Genome Institute"/>
            <person name="Lucas S."/>
            <person name="Han J."/>
            <person name="Lapidus A."/>
            <person name="Cheng J.-F."/>
            <person name="Goodwin L."/>
            <person name="Pitluck S."/>
            <person name="Peters L."/>
            <person name="Mikhailova N."/>
            <person name="Davenport K."/>
            <person name="Han C."/>
            <person name="Tapia R."/>
            <person name="Land M."/>
            <person name="Hauser L."/>
            <person name="Kyrpides N."/>
            <person name="Ivanova N."/>
            <person name="Pagani I."/>
            <person name="Kappler U."/>
            <person name="Woyke T."/>
        </authorList>
    </citation>
    <scope>NUCLEOTIDE SEQUENCE [LARGE SCALE GENOMIC DNA]</scope>
    <source>
        <strain evidence="2">DSM 14477 / JCM 11371 / ALM1</strain>
    </source>
</reference>